<dbReference type="Gene3D" id="3.30.420.40">
    <property type="match status" value="1"/>
</dbReference>
<dbReference type="AlphaFoldDB" id="A0A9P8LA26"/>
<reference evidence="1" key="1">
    <citation type="submission" date="2021-03" db="EMBL/GenBank/DDBJ databases">
        <title>Comparative genomics and phylogenomic investigation of the class Geoglossomycetes provide insights into ecological specialization and systematics.</title>
        <authorList>
            <person name="Melie T."/>
            <person name="Pirro S."/>
            <person name="Miller A.N."/>
            <person name="Quandt A."/>
        </authorList>
    </citation>
    <scope>NUCLEOTIDE SEQUENCE</scope>
    <source>
        <strain evidence="1">CAQ_001_2017</strain>
    </source>
</reference>
<dbReference type="PANTHER" id="PTHR14187">
    <property type="entry name" value="ALPHA KINASE/ELONGATION FACTOR 2 KINASE"/>
    <property type="match status" value="1"/>
</dbReference>
<dbReference type="InterPro" id="IPR043129">
    <property type="entry name" value="ATPase_NBD"/>
</dbReference>
<name>A0A9P8LA26_9PEZI</name>
<proteinExistence type="predicted"/>
<comment type="caution">
    <text evidence="1">The sequence shown here is derived from an EMBL/GenBank/DDBJ whole genome shotgun (WGS) entry which is preliminary data.</text>
</comment>
<dbReference type="EMBL" id="JAGHQM010000842">
    <property type="protein sequence ID" value="KAH0558447.1"/>
    <property type="molecule type" value="Genomic_DNA"/>
</dbReference>
<dbReference type="SUPFAM" id="SSF53067">
    <property type="entry name" value="Actin-like ATPase domain"/>
    <property type="match status" value="2"/>
</dbReference>
<evidence type="ECO:0000313" key="2">
    <source>
        <dbReference type="Proteomes" id="UP000750711"/>
    </source>
</evidence>
<dbReference type="Proteomes" id="UP000750711">
    <property type="component" value="Unassembled WGS sequence"/>
</dbReference>
<sequence length="361" mass="40377">MAALPEVPERRLVIAIDYGTTYTGVAIATPAGNQADLSRIDPILFWGPQMGNHDKIPSVISYSPASSEEEQQWGTSLSPEAVAMVHTKLELDVHDTSEELESIVQALDGMSNLHFQKVKAAKGLPEYTWKGPEEIVEDYLTKVFDYLIEAVDDFTEELRAEIPVDIVVTIPVGWSYRAKNSTFRALTRAGFNKATFPKLAEMLLIPEPEAAAIYTARYLKELDGVNFLKKGECFVLCDAGGGTVDVLSYKVKELEPAFEIEAVTLATGRKCGSIFIDIAFKMWLKALLGDKYYQMLDPIQQAYKISSHHTEGRSMRELMYSFSVFKKKFKKDSRVMKMDLPKPLDNLTLDDRVIGGQITIT</sequence>
<evidence type="ECO:0000313" key="1">
    <source>
        <dbReference type="EMBL" id="KAH0558447.1"/>
    </source>
</evidence>
<gene>
    <name evidence="1" type="ORF">GP486_004893</name>
</gene>
<dbReference type="PANTHER" id="PTHR14187:SF82">
    <property type="entry name" value="FAMILY CHAPERONE, PUTATIVE (AFU_ORTHOLOGUE AFUA_7G08575)-RELATED"/>
    <property type="match status" value="1"/>
</dbReference>
<accession>A0A9P8LA26</accession>
<keyword evidence="2" id="KW-1185">Reference proteome</keyword>
<organism evidence="1 2">
    <name type="scientific">Trichoglossum hirsutum</name>
    <dbReference type="NCBI Taxonomy" id="265104"/>
    <lineage>
        <taxon>Eukaryota</taxon>
        <taxon>Fungi</taxon>
        <taxon>Dikarya</taxon>
        <taxon>Ascomycota</taxon>
        <taxon>Pezizomycotina</taxon>
        <taxon>Geoglossomycetes</taxon>
        <taxon>Geoglossales</taxon>
        <taxon>Geoglossaceae</taxon>
        <taxon>Trichoglossum</taxon>
    </lineage>
</organism>
<protein>
    <submittedName>
        <fullName evidence="1">Uncharacterized protein</fullName>
    </submittedName>
</protein>
<dbReference type="CDD" id="cd10170">
    <property type="entry name" value="ASKHA_NBD_HSP70"/>
    <property type="match status" value="1"/>
</dbReference>